<keyword evidence="2" id="KW-1185">Reference proteome</keyword>
<dbReference type="EMBL" id="JXJN01026453">
    <property type="status" value="NOT_ANNOTATED_CDS"/>
    <property type="molecule type" value="Genomic_DNA"/>
</dbReference>
<dbReference type="EnsemblMetazoa" id="GPPI050229-RA">
    <property type="protein sequence ID" value="GPPI050229-PA"/>
    <property type="gene ID" value="GPPI050229"/>
</dbReference>
<evidence type="ECO:0000313" key="1">
    <source>
        <dbReference type="EnsemblMetazoa" id="GPPI050229-PA"/>
    </source>
</evidence>
<name>A0A1B0C674_9MUSC</name>
<protein>
    <submittedName>
        <fullName evidence="1">Uncharacterized protein</fullName>
    </submittedName>
</protein>
<organism evidence="1 2">
    <name type="scientific">Glossina palpalis gambiensis</name>
    <dbReference type="NCBI Taxonomy" id="67801"/>
    <lineage>
        <taxon>Eukaryota</taxon>
        <taxon>Metazoa</taxon>
        <taxon>Ecdysozoa</taxon>
        <taxon>Arthropoda</taxon>
        <taxon>Hexapoda</taxon>
        <taxon>Insecta</taxon>
        <taxon>Pterygota</taxon>
        <taxon>Neoptera</taxon>
        <taxon>Endopterygota</taxon>
        <taxon>Diptera</taxon>
        <taxon>Brachycera</taxon>
        <taxon>Muscomorpha</taxon>
        <taxon>Hippoboscoidea</taxon>
        <taxon>Glossinidae</taxon>
        <taxon>Glossina</taxon>
    </lineage>
</organism>
<reference evidence="1" key="2">
    <citation type="submission" date="2020-05" db="UniProtKB">
        <authorList>
            <consortium name="EnsemblMetazoa"/>
        </authorList>
    </citation>
    <scope>IDENTIFICATION</scope>
    <source>
        <strain evidence="1">IAEA</strain>
    </source>
</reference>
<dbReference type="AlphaFoldDB" id="A0A1B0C674"/>
<evidence type="ECO:0000313" key="2">
    <source>
        <dbReference type="Proteomes" id="UP000092460"/>
    </source>
</evidence>
<dbReference type="VEuPathDB" id="VectorBase:GPPI050229"/>
<sequence>MISFDIIGGETLSRIYINEHLPPLCLKLTSLCRKMKNNGKITKFIVFNNDLSKMSLTTNGGARASYGLYIFLHRSL</sequence>
<proteinExistence type="predicted"/>
<accession>A0A1B0C674</accession>
<dbReference type="Proteomes" id="UP000092460">
    <property type="component" value="Unassembled WGS sequence"/>
</dbReference>
<reference evidence="2" key="1">
    <citation type="submission" date="2015-01" db="EMBL/GenBank/DDBJ databases">
        <authorList>
            <person name="Aksoy S."/>
            <person name="Warren W."/>
            <person name="Wilson R.K."/>
        </authorList>
    </citation>
    <scope>NUCLEOTIDE SEQUENCE [LARGE SCALE GENOMIC DNA]</scope>
    <source>
        <strain evidence="2">IAEA</strain>
    </source>
</reference>